<dbReference type="AlphaFoldDB" id="A0A518DMR5"/>
<dbReference type="Proteomes" id="UP000317648">
    <property type="component" value="Chromosome"/>
</dbReference>
<gene>
    <name evidence="1" type="ORF">Pla8534_09040</name>
</gene>
<dbReference type="RefSeq" id="WP_145049657.1">
    <property type="nucleotide sequence ID" value="NZ_CP036433.1"/>
</dbReference>
<reference evidence="1 2" key="1">
    <citation type="submission" date="2019-02" db="EMBL/GenBank/DDBJ databases">
        <title>Deep-cultivation of Planctomycetes and their phenomic and genomic characterization uncovers novel biology.</title>
        <authorList>
            <person name="Wiegand S."/>
            <person name="Jogler M."/>
            <person name="Boedeker C."/>
            <person name="Pinto D."/>
            <person name="Vollmers J."/>
            <person name="Rivas-Marin E."/>
            <person name="Kohn T."/>
            <person name="Peeters S.H."/>
            <person name="Heuer A."/>
            <person name="Rast P."/>
            <person name="Oberbeckmann S."/>
            <person name="Bunk B."/>
            <person name="Jeske O."/>
            <person name="Meyerdierks A."/>
            <person name="Storesund J.E."/>
            <person name="Kallscheuer N."/>
            <person name="Luecker S."/>
            <person name="Lage O.M."/>
            <person name="Pohl T."/>
            <person name="Merkel B.J."/>
            <person name="Hornburger P."/>
            <person name="Mueller R.-W."/>
            <person name="Bruemmer F."/>
            <person name="Labrenz M."/>
            <person name="Spormann A.M."/>
            <person name="Op den Camp H."/>
            <person name="Overmann J."/>
            <person name="Amann R."/>
            <person name="Jetten M.S.M."/>
            <person name="Mascher T."/>
            <person name="Medema M.H."/>
            <person name="Devos D.P."/>
            <person name="Kaster A.-K."/>
            <person name="Ovreas L."/>
            <person name="Rohde M."/>
            <person name="Galperin M.Y."/>
            <person name="Jogler C."/>
        </authorList>
    </citation>
    <scope>NUCLEOTIDE SEQUENCE [LARGE SCALE GENOMIC DNA]</scope>
    <source>
        <strain evidence="1 2">Pla85_3_4</strain>
    </source>
</reference>
<dbReference type="EMBL" id="CP036433">
    <property type="protein sequence ID" value="QDU93125.1"/>
    <property type="molecule type" value="Genomic_DNA"/>
</dbReference>
<proteinExistence type="predicted"/>
<dbReference type="KEGG" id="lcre:Pla8534_09040"/>
<sequence>MTRLPSTLSEAAIEQIVHEVVRRLRSAGALSTKPLTTVVAPRPTPVITENGVAPGSKGTGKAADDEGLVAIEDRVVTLASLKHRWSGMQRLLVRADAVVTPAVADELREKNIRLLRGDSDTIRQTTCLVACGDDAGAIGAIRRLPGVKLRLEPTEPQAWEAVAASIRQGQAAALATTRPAIALCQLNKHADVRAVSGATIEILREAWEQASANVLVIDPRLLNPHQVARQVEFFAQHRRHETL</sequence>
<name>A0A518DMR5_9BACT</name>
<protein>
    <submittedName>
        <fullName evidence="1">Uncharacterized protein</fullName>
    </submittedName>
</protein>
<dbReference type="OrthoDB" id="289869at2"/>
<keyword evidence="2" id="KW-1185">Reference proteome</keyword>
<organism evidence="1 2">
    <name type="scientific">Lignipirellula cremea</name>
    <dbReference type="NCBI Taxonomy" id="2528010"/>
    <lineage>
        <taxon>Bacteria</taxon>
        <taxon>Pseudomonadati</taxon>
        <taxon>Planctomycetota</taxon>
        <taxon>Planctomycetia</taxon>
        <taxon>Pirellulales</taxon>
        <taxon>Pirellulaceae</taxon>
        <taxon>Lignipirellula</taxon>
    </lineage>
</organism>
<evidence type="ECO:0000313" key="2">
    <source>
        <dbReference type="Proteomes" id="UP000317648"/>
    </source>
</evidence>
<accession>A0A518DMR5</accession>
<evidence type="ECO:0000313" key="1">
    <source>
        <dbReference type="EMBL" id="QDU93125.1"/>
    </source>
</evidence>